<dbReference type="EMBL" id="JBHUNP010000001">
    <property type="protein sequence ID" value="MFD2649329.1"/>
    <property type="molecule type" value="Genomic_DNA"/>
</dbReference>
<evidence type="ECO:0000259" key="1">
    <source>
        <dbReference type="PROSITE" id="PS50943"/>
    </source>
</evidence>
<dbReference type="Proteomes" id="UP001597521">
    <property type="component" value="Unassembled WGS sequence"/>
</dbReference>
<dbReference type="InterPro" id="IPR001387">
    <property type="entry name" value="Cro/C1-type_HTH"/>
</dbReference>
<sequence length="77" mass="8397">MPDKPIPIVDRSPVMDRERREQLGISVDDLAARAGISTQELMAHEQAKSEADVNPSTAMKIADALDSFERTTSGDDV</sequence>
<proteinExistence type="predicted"/>
<name>A0ABW5QPW9_9HYPH</name>
<dbReference type="Gene3D" id="1.10.260.40">
    <property type="entry name" value="lambda repressor-like DNA-binding domains"/>
    <property type="match status" value="1"/>
</dbReference>
<comment type="caution">
    <text evidence="2">The sequence shown here is derived from an EMBL/GenBank/DDBJ whole genome shotgun (WGS) entry which is preliminary data.</text>
</comment>
<accession>A0ABW5QPW9</accession>
<feature type="domain" description="HTH cro/C1-type" evidence="1">
    <location>
        <begin position="17"/>
        <end position="73"/>
    </location>
</feature>
<keyword evidence="3" id="KW-1185">Reference proteome</keyword>
<reference evidence="3" key="1">
    <citation type="journal article" date="2019" name="Int. J. Syst. Evol. Microbiol.">
        <title>The Global Catalogue of Microorganisms (GCM) 10K type strain sequencing project: providing services to taxonomists for standard genome sequencing and annotation.</title>
        <authorList>
            <consortium name="The Broad Institute Genomics Platform"/>
            <consortium name="The Broad Institute Genome Sequencing Center for Infectious Disease"/>
            <person name="Wu L."/>
            <person name="Ma J."/>
        </authorList>
    </citation>
    <scope>NUCLEOTIDE SEQUENCE [LARGE SCALE GENOMIC DNA]</scope>
    <source>
        <strain evidence="3">CCM 7427</strain>
    </source>
</reference>
<organism evidence="2 3">
    <name type="scientific">Devosia albogilva</name>
    <dbReference type="NCBI Taxonomy" id="429726"/>
    <lineage>
        <taxon>Bacteria</taxon>
        <taxon>Pseudomonadati</taxon>
        <taxon>Pseudomonadota</taxon>
        <taxon>Alphaproteobacteria</taxon>
        <taxon>Hyphomicrobiales</taxon>
        <taxon>Devosiaceae</taxon>
        <taxon>Devosia</taxon>
    </lineage>
</organism>
<dbReference type="SUPFAM" id="SSF47413">
    <property type="entry name" value="lambda repressor-like DNA-binding domains"/>
    <property type="match status" value="1"/>
</dbReference>
<dbReference type="InterPro" id="IPR010982">
    <property type="entry name" value="Lambda_DNA-bd_dom_sf"/>
</dbReference>
<protein>
    <submittedName>
        <fullName evidence="2">Helix-turn-helix domain-containing protein</fullName>
    </submittedName>
</protein>
<dbReference type="CDD" id="cd00093">
    <property type="entry name" value="HTH_XRE"/>
    <property type="match status" value="1"/>
</dbReference>
<evidence type="ECO:0000313" key="3">
    <source>
        <dbReference type="Proteomes" id="UP001597521"/>
    </source>
</evidence>
<dbReference type="RefSeq" id="WP_386834844.1">
    <property type="nucleotide sequence ID" value="NZ_JBHUNP010000001.1"/>
</dbReference>
<gene>
    <name evidence="2" type="ORF">ACFSX5_16195</name>
</gene>
<dbReference type="Pfam" id="PF01381">
    <property type="entry name" value="HTH_3"/>
    <property type="match status" value="1"/>
</dbReference>
<dbReference type="PROSITE" id="PS50943">
    <property type="entry name" value="HTH_CROC1"/>
    <property type="match status" value="1"/>
</dbReference>
<evidence type="ECO:0000313" key="2">
    <source>
        <dbReference type="EMBL" id="MFD2649329.1"/>
    </source>
</evidence>